<dbReference type="Proteomes" id="UP000223968">
    <property type="component" value="Unassembled WGS sequence"/>
</dbReference>
<organism evidence="1 2">
    <name type="scientific">Helicocarpus griseus UAMH5409</name>
    <dbReference type="NCBI Taxonomy" id="1447875"/>
    <lineage>
        <taxon>Eukaryota</taxon>
        <taxon>Fungi</taxon>
        <taxon>Dikarya</taxon>
        <taxon>Ascomycota</taxon>
        <taxon>Pezizomycotina</taxon>
        <taxon>Eurotiomycetes</taxon>
        <taxon>Eurotiomycetidae</taxon>
        <taxon>Onygenales</taxon>
        <taxon>Ajellomycetaceae</taxon>
        <taxon>Helicocarpus</taxon>
    </lineage>
</organism>
<reference evidence="1 2" key="1">
    <citation type="submission" date="2017-10" db="EMBL/GenBank/DDBJ databases">
        <title>Comparative genomics in systemic dimorphic fungi from Ajellomycetaceae.</title>
        <authorList>
            <person name="Munoz J.F."/>
            <person name="Mcewen J.G."/>
            <person name="Clay O.K."/>
            <person name="Cuomo C.A."/>
        </authorList>
    </citation>
    <scope>NUCLEOTIDE SEQUENCE [LARGE SCALE GENOMIC DNA]</scope>
    <source>
        <strain evidence="1 2">UAMH5409</strain>
    </source>
</reference>
<name>A0A2B7XGE3_9EURO</name>
<keyword evidence="2" id="KW-1185">Reference proteome</keyword>
<accession>A0A2B7XGE3</accession>
<comment type="caution">
    <text evidence="1">The sequence shown here is derived from an EMBL/GenBank/DDBJ whole genome shotgun (WGS) entry which is preliminary data.</text>
</comment>
<gene>
    <name evidence="1" type="ORF">AJ79_05267</name>
</gene>
<dbReference type="EMBL" id="PDNB01000082">
    <property type="protein sequence ID" value="PGH10794.1"/>
    <property type="molecule type" value="Genomic_DNA"/>
</dbReference>
<evidence type="ECO:0000313" key="1">
    <source>
        <dbReference type="EMBL" id="PGH10794.1"/>
    </source>
</evidence>
<protein>
    <submittedName>
        <fullName evidence="1">Uncharacterized protein</fullName>
    </submittedName>
</protein>
<sequence>MDRNAYLTGITALEESGTYIHVFLHTNRWRFVQLSGSTPQSILEPCFGQNVYVSPRTAESYVNAAGKSEMIPVDNPRVTRFNVYLQSKLVVDIGHRTNNPWFEFVERLEQASGPPLLVSDQHASRLNVGALSAELQPSPYSA</sequence>
<evidence type="ECO:0000313" key="2">
    <source>
        <dbReference type="Proteomes" id="UP000223968"/>
    </source>
</evidence>
<proteinExistence type="predicted"/>
<dbReference type="AlphaFoldDB" id="A0A2B7XGE3"/>